<proteinExistence type="predicted"/>
<organism evidence="8 9">
    <name type="scientific">Perkinsus olseni</name>
    <name type="common">Perkinsus atlanticus</name>
    <dbReference type="NCBI Taxonomy" id="32597"/>
    <lineage>
        <taxon>Eukaryota</taxon>
        <taxon>Sar</taxon>
        <taxon>Alveolata</taxon>
        <taxon>Perkinsozoa</taxon>
        <taxon>Perkinsea</taxon>
        <taxon>Perkinsida</taxon>
        <taxon>Perkinsidae</taxon>
        <taxon>Perkinsus</taxon>
    </lineage>
</organism>
<keyword evidence="3 7" id="KW-0812">Transmembrane</keyword>
<dbReference type="Pfam" id="PF10294">
    <property type="entry name" value="Methyltransf_16"/>
    <property type="match status" value="1"/>
</dbReference>
<evidence type="ECO:0000313" key="9">
    <source>
        <dbReference type="Proteomes" id="UP000570595"/>
    </source>
</evidence>
<dbReference type="NCBIfam" id="TIGR01197">
    <property type="entry name" value="nramp"/>
    <property type="match status" value="1"/>
</dbReference>
<feature type="transmembrane region" description="Helical" evidence="7">
    <location>
        <begin position="858"/>
        <end position="881"/>
    </location>
</feature>
<protein>
    <submittedName>
        <fullName evidence="8">Uncharacterized protein</fullName>
    </submittedName>
</protein>
<feature type="compositionally biased region" description="Acidic residues" evidence="6">
    <location>
        <begin position="1188"/>
        <end position="1200"/>
    </location>
</feature>
<feature type="transmembrane region" description="Helical" evidence="7">
    <location>
        <begin position="1104"/>
        <end position="1125"/>
    </location>
</feature>
<dbReference type="Proteomes" id="UP000570595">
    <property type="component" value="Unassembled WGS sequence"/>
</dbReference>
<evidence type="ECO:0000256" key="7">
    <source>
        <dbReference type="SAM" id="Phobius"/>
    </source>
</evidence>
<dbReference type="AlphaFoldDB" id="A0A7J6M8I4"/>
<feature type="compositionally biased region" description="Basic and acidic residues" evidence="6">
    <location>
        <begin position="648"/>
        <end position="664"/>
    </location>
</feature>
<dbReference type="InterPro" id="IPR029063">
    <property type="entry name" value="SAM-dependent_MTases_sf"/>
</dbReference>
<sequence>MHAHFVVKCIGTALSFSDERRSSRAPVLGKGIVVFLSKEVVVDGTMANPDNYTVQNRMLRELHQERLARIESHSKKAFAKYGDEGLWLKELKGKALGTQRWASGDKFATMLGSHGRYEELDHFFQSRVNGVELGCGVGVAGLMLAKMKPDLRMTLTDLSECIPLAKENVDYNNLNDRVAVVPYSWGAPVDQFQANPPDLILATDVLYHPHLFDPFLCSLKAFAALRQDKSIKVAIAYQPRTGDDRSFVQNVLLPRLDNVSTVEYEDPEVGSEFAKLRGSSRMKPRNGDWAETFADMHDEGDLFYRDALEAIEKGCFGPSYKSFKECLAHARLFAIITARGHPAEVVRRSVLRLIPTILDEDEIARMYKHLDWYGRVHGTKPMSLDKYISLCEFATVSSNEFRELYGNLPSEEAKQIAMRQFIDSSVERIQRIITLNEALDSSEEAEDEEVRLPRTQRSDSVASEARQLRMLRRKGSKIMCNMSYTDLTFGMSDDDRHNVKAISDFLANDMTKEHKHAKFYVYDTSNRAQVKKFMYDRDEHGIVRKVSEDESEMSEPGSSSDEEDMRLTLFNRLCVSIEVMSSTVGGDVPAPKRLPPPSLVGPVDDDDDGKVCHDESLSSPTSSSSFSADSVVNVAGADDNTEASGSPRESEKEEPGPLIREGHRVDLPIDPPGVKFSFRTFFKYTGPGWLMSLAYLDPGNLEADLQAGAFTGFQMLWVLLLAHIAGLLLQICACRVGAATGESLAENCRRGYSRKVSNILWIMTEIAIIGSDIQEVVGTATAFHVLFGIDMWIGVLITAADTLTFLFIQIFHGMRVMEAFIFTLIMIMMGCFFANMAITSPPAVEVAKGFIPEVSSYAIMQLVGIVGAVIMPHNLYLHSALVQSRKIDKNNHEFVRQANKYLTLDACSSILVSFIINMAVVCSFAYGMFSVHCARMSNGPLACLSSPQDWSTGTCDPADPACHCTTGYGETGVCAMVGLENAAEALGAVISSDAMKYIFAVGVLAAGQASTLTGTMAGQYVMEGFMHIRISMWVRVLLTRTIALGPALAIALLESEISGMNGVNAWLNILQSIQLPFALLPLLHFAMSKKVMGTFAVNRWWKAVLWLVAILILAINVYLIVTTIVPLDWPWYAWAIIGIVAYLYASLCFYCVKEDVYRAAGNVKRGIIFCLKPLCFGSLHPQNKDSDDHDDDVDGADADADGTSSM</sequence>
<dbReference type="GO" id="GO:0015086">
    <property type="term" value="F:cadmium ion transmembrane transporter activity"/>
    <property type="evidence" value="ECO:0007669"/>
    <property type="project" value="TreeGrafter"/>
</dbReference>
<feature type="compositionally biased region" description="Low complexity" evidence="6">
    <location>
        <begin position="617"/>
        <end position="630"/>
    </location>
</feature>
<evidence type="ECO:0000256" key="6">
    <source>
        <dbReference type="SAM" id="MobiDB-lite"/>
    </source>
</evidence>
<evidence type="ECO:0000256" key="2">
    <source>
        <dbReference type="ARBA" id="ARBA00022448"/>
    </source>
</evidence>
<keyword evidence="5 7" id="KW-0472">Membrane</keyword>
<gene>
    <name evidence="8" type="ORF">FOZ61_007697</name>
</gene>
<dbReference type="Pfam" id="PF01566">
    <property type="entry name" value="Nramp"/>
    <property type="match status" value="1"/>
</dbReference>
<feature type="transmembrane region" description="Helical" evidence="7">
    <location>
        <begin position="997"/>
        <end position="1021"/>
    </location>
</feature>
<evidence type="ECO:0000256" key="5">
    <source>
        <dbReference type="ARBA" id="ARBA00023136"/>
    </source>
</evidence>
<feature type="transmembrane region" description="Helical" evidence="7">
    <location>
        <begin position="1033"/>
        <end position="1053"/>
    </location>
</feature>
<dbReference type="InterPro" id="IPR001046">
    <property type="entry name" value="NRAMP_fam"/>
</dbReference>
<dbReference type="PANTHER" id="PTHR11706:SF33">
    <property type="entry name" value="NATURAL RESISTANCE-ASSOCIATED MACROPHAGE PROTEIN 2"/>
    <property type="match status" value="1"/>
</dbReference>
<feature type="transmembrane region" description="Helical" evidence="7">
    <location>
        <begin position="819"/>
        <end position="838"/>
    </location>
</feature>
<feature type="region of interest" description="Disordered" evidence="6">
    <location>
        <begin position="1184"/>
        <end position="1206"/>
    </location>
</feature>
<keyword evidence="2" id="KW-0813">Transport</keyword>
<evidence type="ECO:0000313" key="8">
    <source>
        <dbReference type="EMBL" id="KAF4667805.1"/>
    </source>
</evidence>
<dbReference type="SUPFAM" id="SSF53335">
    <property type="entry name" value="S-adenosyl-L-methionine-dependent methyltransferases"/>
    <property type="match status" value="1"/>
</dbReference>
<dbReference type="InterPro" id="IPR019410">
    <property type="entry name" value="Methyltransf_16"/>
</dbReference>
<dbReference type="CDD" id="cd02440">
    <property type="entry name" value="AdoMet_MTases"/>
    <property type="match status" value="1"/>
</dbReference>
<feature type="region of interest" description="Disordered" evidence="6">
    <location>
        <begin position="584"/>
        <end position="664"/>
    </location>
</feature>
<evidence type="ECO:0000256" key="3">
    <source>
        <dbReference type="ARBA" id="ARBA00022692"/>
    </source>
</evidence>
<dbReference type="EMBL" id="JABAHT010000048">
    <property type="protein sequence ID" value="KAF4667805.1"/>
    <property type="molecule type" value="Genomic_DNA"/>
</dbReference>
<feature type="transmembrane region" description="Helical" evidence="7">
    <location>
        <begin position="902"/>
        <end position="929"/>
    </location>
</feature>
<dbReference type="PRINTS" id="PR00447">
    <property type="entry name" value="NATRESASSCMP"/>
</dbReference>
<feature type="transmembrane region" description="Helical" evidence="7">
    <location>
        <begin position="715"/>
        <end position="738"/>
    </location>
</feature>
<reference evidence="8 9" key="1">
    <citation type="submission" date="2020-04" db="EMBL/GenBank/DDBJ databases">
        <title>Perkinsus olseni comparative genomics.</title>
        <authorList>
            <person name="Bogema D.R."/>
        </authorList>
    </citation>
    <scope>NUCLEOTIDE SEQUENCE [LARGE SCALE GENOMIC DNA]</scope>
    <source>
        <strain evidence="8">ATCC PRA-179</strain>
    </source>
</reference>
<comment type="caution">
    <text evidence="8">The sequence shown here is derived from an EMBL/GenBank/DDBJ whole genome shotgun (WGS) entry which is preliminary data.</text>
</comment>
<dbReference type="PANTHER" id="PTHR11706">
    <property type="entry name" value="SOLUTE CARRIER PROTEIN FAMILY 11 MEMBER"/>
    <property type="match status" value="1"/>
</dbReference>
<keyword evidence="4 7" id="KW-1133">Transmembrane helix</keyword>
<feature type="transmembrane region" description="Helical" evidence="7">
    <location>
        <begin position="1131"/>
        <end position="1152"/>
    </location>
</feature>
<dbReference type="OrthoDB" id="409173at2759"/>
<feature type="region of interest" description="Disordered" evidence="6">
    <location>
        <begin position="545"/>
        <end position="564"/>
    </location>
</feature>
<dbReference type="GO" id="GO:0034755">
    <property type="term" value="P:iron ion transmembrane transport"/>
    <property type="evidence" value="ECO:0007669"/>
    <property type="project" value="TreeGrafter"/>
</dbReference>
<dbReference type="GO" id="GO:0005384">
    <property type="term" value="F:manganese ion transmembrane transporter activity"/>
    <property type="evidence" value="ECO:0007669"/>
    <property type="project" value="TreeGrafter"/>
</dbReference>
<dbReference type="NCBIfam" id="NF037982">
    <property type="entry name" value="Nramp_1"/>
    <property type="match status" value="1"/>
</dbReference>
<comment type="subcellular location">
    <subcellularLocation>
        <location evidence="1">Membrane</location>
        <topology evidence="1">Multi-pass membrane protein</topology>
    </subcellularLocation>
</comment>
<dbReference type="GO" id="GO:0005886">
    <property type="term" value="C:plasma membrane"/>
    <property type="evidence" value="ECO:0007669"/>
    <property type="project" value="TreeGrafter"/>
</dbReference>
<feature type="transmembrane region" description="Helical" evidence="7">
    <location>
        <begin position="1065"/>
        <end position="1083"/>
    </location>
</feature>
<name>A0A7J6M8I4_PEROL</name>
<feature type="region of interest" description="Disordered" evidence="6">
    <location>
        <begin position="444"/>
        <end position="465"/>
    </location>
</feature>
<evidence type="ECO:0000256" key="4">
    <source>
        <dbReference type="ARBA" id="ARBA00022989"/>
    </source>
</evidence>
<feature type="transmembrane region" description="Helical" evidence="7">
    <location>
        <begin position="783"/>
        <end position="807"/>
    </location>
</feature>
<evidence type="ECO:0000256" key="1">
    <source>
        <dbReference type="ARBA" id="ARBA00004141"/>
    </source>
</evidence>
<accession>A0A7J6M8I4</accession>
<feature type="transmembrane region" description="Helical" evidence="7">
    <location>
        <begin position="759"/>
        <end position="777"/>
    </location>
</feature>
<dbReference type="Gene3D" id="3.40.50.150">
    <property type="entry name" value="Vaccinia Virus protein VP39"/>
    <property type="match status" value="1"/>
</dbReference>